<keyword evidence="2" id="KW-1133">Transmembrane helix</keyword>
<feature type="transmembrane region" description="Helical" evidence="2">
    <location>
        <begin position="920"/>
        <end position="944"/>
    </location>
</feature>
<feature type="compositionally biased region" description="Polar residues" evidence="1">
    <location>
        <begin position="1043"/>
        <end position="1052"/>
    </location>
</feature>
<evidence type="ECO:0000313" key="4">
    <source>
        <dbReference type="EMBL" id="RYR45006.1"/>
    </source>
</evidence>
<feature type="transmembrane region" description="Helical" evidence="2">
    <location>
        <begin position="889"/>
        <end position="908"/>
    </location>
</feature>
<feature type="compositionally biased region" description="Low complexity" evidence="1">
    <location>
        <begin position="1059"/>
        <end position="1072"/>
    </location>
</feature>
<feature type="transmembrane region" description="Helical" evidence="2">
    <location>
        <begin position="631"/>
        <end position="652"/>
    </location>
</feature>
<protein>
    <recommendedName>
        <fullName evidence="6">Bacterial Ig-like domain-containing protein</fullName>
    </recommendedName>
</protein>
<dbReference type="Gramene" id="arahy.Tifrunner.gnm2.ann2.Ah08g357800.1">
    <property type="protein sequence ID" value="arahy.Tifrunner.gnm2.ann2.Ah08g357800.1-CDS"/>
    <property type="gene ID" value="arahy.Tifrunner.gnm2.ann2.Ah08g357800"/>
</dbReference>
<keyword evidence="2" id="KW-0812">Transmembrane</keyword>
<evidence type="ECO:0000256" key="2">
    <source>
        <dbReference type="SAM" id="Phobius"/>
    </source>
</evidence>
<evidence type="ECO:0000256" key="1">
    <source>
        <dbReference type="SAM" id="MobiDB-lite"/>
    </source>
</evidence>
<dbReference type="PANTHER" id="PTHR34677:SF1">
    <property type="entry name" value="TRANSMEMBRANE PROTEIN"/>
    <property type="match status" value="1"/>
</dbReference>
<keyword evidence="2" id="KW-0472">Membrane</keyword>
<dbReference type="Proteomes" id="UP000289738">
    <property type="component" value="Chromosome A08"/>
</dbReference>
<sequence>MGLHKVLNLCMVLCLVCSSLLCSITKCDGGGGSDHFSLKFLKAPHAFSHLSSAAFSFEVVHSGNGGTCSSNCSLSCKLDDGIASDCKNGERVTYSSLKDGNHTFEVCNNNNGDQGLGCVTYNWTIDTVPPTAYITTSTNFTSSLNVTVNVSFSEPCMGGGGFGCKSVNACNLLVYGAGQVIPSSLTILKPNLMYSLLVSLNSTAQFGRAILVMDRDFCTDMAGNSFIRKQNSSVYVHFDRRKVYVNLRTHIPEKLLQLNSETRTVQATNDNDKLKVYLYFSAPVLNSSSEIMKSLSISQGSLLPISEESLGNRRFGYSVGNISHTAIISVDFNSESIISREMTQFSPTSPVTFLYDSKRPAVMLSTYSMRTKEHNLQVLVEFAKPVFGFNTSCISVSGGLVKSFHEFRRSTYIVELQADDDLVYVSVPENATRDVAGNQNLPSNVLQVRHYTMPVISSVVSAFTTASFIATALVAGLLTISTASLQSVGTFTKSSFLIVDPARNLFRILCHIQVFALSRWLTAKLPVEFYEFARHMRWTVPYFTVPWEPGQLNLFTIASGPYGSSDSSFTKASKPIHQSFNLSIAASSVYGSPLTSLEYQQFFESENMRPEAEYILDSQHYSGWTDFYRSMFWLAVICGGLLVLHALLLMILKYGKRNSDKPRAYGALIFPRFEIFLVVLALPAICKASSDLISGGGPSAMAVGVLLLVCVSIVLLFLFLFLSIGITFGKLLQYKEVHQEGEEFHWYQELIRVTLGPGKRGQWSWKDQPKSLHLIIFGPLFEDLRGPPKYMLSQITGGRFPSLGDRIIASDDETEDAEAPFIQKLFGILRIYYVFLETIRRVTLGIMAGAFVLNGSSKTPIIVILSMTSFQLFFMLLKKPFIKKKVQLVEIISLSCEFAFFVTCFVLLKMDISLGIEKKLGIFMIMLFLVEYCAQLANEWCALYRQTRFLDPQEKSFFKGLKIASIGFLLYFMPQKGIKILEKELPQNGHENRGTGGIVFGEGDRYRSSDSMSSGTPDRPWLKQLREFAKSSFGRERSGAMNDPSTSGTSRWSGFWGTKKSGSSSDFKSKPSSLYQDLEAIFASK</sequence>
<comment type="caution">
    <text evidence="4">The sequence shown here is derived from an EMBL/GenBank/DDBJ whole genome shotgun (WGS) entry which is preliminary data.</text>
</comment>
<dbReference type="AlphaFoldDB" id="A0A445C249"/>
<accession>A0A445C249</accession>
<dbReference type="EMBL" id="SDMP01000008">
    <property type="protein sequence ID" value="RYR45006.1"/>
    <property type="molecule type" value="Genomic_DNA"/>
</dbReference>
<evidence type="ECO:0000256" key="3">
    <source>
        <dbReference type="SAM" id="SignalP"/>
    </source>
</evidence>
<feature type="signal peptide" evidence="3">
    <location>
        <begin position="1"/>
        <end position="29"/>
    </location>
</feature>
<keyword evidence="3" id="KW-0732">Signal</keyword>
<gene>
    <name evidence="4" type="ORF">Ahy_A08g041262</name>
</gene>
<dbReference type="OrthoDB" id="617191at2759"/>
<evidence type="ECO:0008006" key="6">
    <source>
        <dbReference type="Google" id="ProtNLM"/>
    </source>
</evidence>
<name>A0A445C249_ARAHY</name>
<evidence type="ECO:0000313" key="5">
    <source>
        <dbReference type="Proteomes" id="UP000289738"/>
    </source>
</evidence>
<dbReference type="STRING" id="3818.A0A445C249"/>
<feature type="transmembrane region" description="Helical" evidence="2">
    <location>
        <begin position="705"/>
        <end position="728"/>
    </location>
</feature>
<keyword evidence="5" id="KW-1185">Reference proteome</keyword>
<organism evidence="4 5">
    <name type="scientific">Arachis hypogaea</name>
    <name type="common">Peanut</name>
    <dbReference type="NCBI Taxonomy" id="3818"/>
    <lineage>
        <taxon>Eukaryota</taxon>
        <taxon>Viridiplantae</taxon>
        <taxon>Streptophyta</taxon>
        <taxon>Embryophyta</taxon>
        <taxon>Tracheophyta</taxon>
        <taxon>Spermatophyta</taxon>
        <taxon>Magnoliopsida</taxon>
        <taxon>eudicotyledons</taxon>
        <taxon>Gunneridae</taxon>
        <taxon>Pentapetalae</taxon>
        <taxon>rosids</taxon>
        <taxon>fabids</taxon>
        <taxon>Fabales</taxon>
        <taxon>Fabaceae</taxon>
        <taxon>Papilionoideae</taxon>
        <taxon>50 kb inversion clade</taxon>
        <taxon>dalbergioids sensu lato</taxon>
        <taxon>Dalbergieae</taxon>
        <taxon>Pterocarpus clade</taxon>
        <taxon>Arachis</taxon>
    </lineage>
</organism>
<feature type="transmembrane region" description="Helical" evidence="2">
    <location>
        <begin position="664"/>
        <end position="685"/>
    </location>
</feature>
<feature type="region of interest" description="Disordered" evidence="1">
    <location>
        <begin position="1032"/>
        <end position="1072"/>
    </location>
</feature>
<feature type="chain" id="PRO_5019171409" description="Bacterial Ig-like domain-containing protein" evidence="3">
    <location>
        <begin position="30"/>
        <end position="1085"/>
    </location>
</feature>
<proteinExistence type="predicted"/>
<reference evidence="4 5" key="1">
    <citation type="submission" date="2019-01" db="EMBL/GenBank/DDBJ databases">
        <title>Sequencing of cultivated peanut Arachis hypogaea provides insights into genome evolution and oil improvement.</title>
        <authorList>
            <person name="Chen X."/>
        </authorList>
    </citation>
    <scope>NUCLEOTIDE SEQUENCE [LARGE SCALE GENOMIC DNA]</scope>
    <source>
        <strain evidence="5">cv. Fuhuasheng</strain>
        <tissue evidence="4">Leaves</tissue>
    </source>
</reference>
<dbReference type="PANTHER" id="PTHR34677">
    <property type="match status" value="1"/>
</dbReference>